<evidence type="ECO:0000313" key="2">
    <source>
        <dbReference type="EMBL" id="ACP25480.1"/>
    </source>
</evidence>
<dbReference type="STRING" id="394.NGR_c17160"/>
<keyword evidence="2" id="KW-0378">Hydrolase</keyword>
<dbReference type="KEGG" id="rhi:NGR_c17160"/>
<dbReference type="Proteomes" id="UP000001054">
    <property type="component" value="Chromosome"/>
</dbReference>
<dbReference type="OrthoDB" id="9797030at2"/>
<gene>
    <name evidence="2" type="primary">hcpD</name>
    <name evidence="2" type="ordered locus">NGR_c17160</name>
</gene>
<dbReference type="InterPro" id="IPR050767">
    <property type="entry name" value="Sel1_AlgK"/>
</dbReference>
<evidence type="ECO:0000256" key="1">
    <source>
        <dbReference type="SAM" id="SignalP"/>
    </source>
</evidence>
<organism evidence="2 3">
    <name type="scientific">Sinorhizobium fredii (strain NBRC 101917 / NGR234)</name>
    <dbReference type="NCBI Taxonomy" id="394"/>
    <lineage>
        <taxon>Bacteria</taxon>
        <taxon>Pseudomonadati</taxon>
        <taxon>Pseudomonadota</taxon>
        <taxon>Alphaproteobacteria</taxon>
        <taxon>Hyphomicrobiales</taxon>
        <taxon>Rhizobiaceae</taxon>
        <taxon>Sinorhizobium/Ensifer group</taxon>
        <taxon>Sinorhizobium</taxon>
    </lineage>
</organism>
<dbReference type="PANTHER" id="PTHR11102">
    <property type="entry name" value="SEL-1-LIKE PROTEIN"/>
    <property type="match status" value="1"/>
</dbReference>
<dbReference type="SUPFAM" id="SSF81901">
    <property type="entry name" value="HCP-like"/>
    <property type="match status" value="1"/>
</dbReference>
<dbReference type="AlphaFoldDB" id="C3MDG1"/>
<feature type="signal peptide" evidence="1">
    <location>
        <begin position="1"/>
        <end position="25"/>
    </location>
</feature>
<dbReference type="Gene3D" id="1.25.40.10">
    <property type="entry name" value="Tetratricopeptide repeat domain"/>
    <property type="match status" value="1"/>
</dbReference>
<keyword evidence="1" id="KW-0732">Signal</keyword>
<dbReference type="EC" id="3.5.2.6" evidence="2"/>
<dbReference type="eggNOG" id="COG0790">
    <property type="taxonomic scope" value="Bacteria"/>
</dbReference>
<dbReference type="SMART" id="SM00671">
    <property type="entry name" value="SEL1"/>
    <property type="match status" value="4"/>
</dbReference>
<feature type="chain" id="PRO_5002929759" evidence="1">
    <location>
        <begin position="26"/>
        <end position="201"/>
    </location>
</feature>
<evidence type="ECO:0000313" key="3">
    <source>
        <dbReference type="Proteomes" id="UP000001054"/>
    </source>
</evidence>
<dbReference type="InterPro" id="IPR011990">
    <property type="entry name" value="TPR-like_helical_dom_sf"/>
</dbReference>
<dbReference type="RefSeq" id="WP_012708249.1">
    <property type="nucleotide sequence ID" value="NC_012587.1"/>
</dbReference>
<dbReference type="HOGENOM" id="CLU_000288_36_7_5"/>
<dbReference type="EMBL" id="CP001389">
    <property type="protein sequence ID" value="ACP25480.1"/>
    <property type="molecule type" value="Genomic_DNA"/>
</dbReference>
<keyword evidence="3" id="KW-1185">Reference proteome</keyword>
<proteinExistence type="predicted"/>
<dbReference type="GO" id="GO:0008800">
    <property type="term" value="F:beta-lactamase activity"/>
    <property type="evidence" value="ECO:0007669"/>
    <property type="project" value="UniProtKB-EC"/>
</dbReference>
<dbReference type="InterPro" id="IPR006597">
    <property type="entry name" value="Sel1-like"/>
</dbReference>
<reference evidence="2 3" key="1">
    <citation type="journal article" date="2009" name="Appl. Environ. Microbiol.">
        <title>Rhizobium sp. strain NGR234 possesses a remarkable number of secretion systems.</title>
        <authorList>
            <person name="Schmeisser C."/>
            <person name="Liesegang H."/>
            <person name="Krysciak D."/>
            <person name="Bakkou N."/>
            <person name="Le Quere A."/>
            <person name="Wollherr A."/>
            <person name="Heinemeyer I."/>
            <person name="Morgenstern B."/>
            <person name="Pommerening-Roeser A."/>
            <person name="Flores M."/>
            <person name="Palacios R."/>
            <person name="Brenner S."/>
            <person name="Gottschalk G."/>
            <person name="Schmitz R.A."/>
            <person name="Broughton W.J."/>
            <person name="Perret X."/>
            <person name="Strittmatter A.W."/>
            <person name="Streit W.R."/>
        </authorList>
    </citation>
    <scope>NUCLEOTIDE SEQUENCE [LARGE SCALE GENOMIC DNA]</scope>
    <source>
        <strain evidence="3">NBRC 101917 / NGR234</strain>
    </source>
</reference>
<protein>
    <submittedName>
        <fullName evidence="2">Beta-lactamase HcpD</fullName>
        <ecNumber evidence="2">3.5.2.6</ecNumber>
    </submittedName>
</protein>
<name>C3MDG1_SINFN</name>
<dbReference type="Pfam" id="PF08238">
    <property type="entry name" value="Sel1"/>
    <property type="match status" value="4"/>
</dbReference>
<sequence length="201" mass="21737">MKYRSIGLALIVASALAAGLAPAGAQESAASLDAPLALVAKHDPQAQFVIGSMYYKGSSGVRRDHAMAAKWYRTAAEQGHVKAQVNLGSLYFEGEGVPQDYVEAARWFRKAAEDGNAAMAQYNLAMIYAHGMGVVANPVEAAHWYRKAAEQGDAAAQLQLGLMYERGEGVPRDAALAADWLQKAVRELPEARQHLDRLRKN</sequence>
<dbReference type="PATRIC" id="fig|394.7.peg.4537"/>
<accession>C3MDG1</accession>
<dbReference type="PANTHER" id="PTHR11102:SF160">
    <property type="entry name" value="ERAD-ASSOCIATED E3 UBIQUITIN-PROTEIN LIGASE COMPONENT HRD3"/>
    <property type="match status" value="1"/>
</dbReference>